<dbReference type="OrthoDB" id="5196567at2"/>
<reference evidence="3" key="1">
    <citation type="submission" date="2018-12" db="EMBL/GenBank/DDBJ databases">
        <title>Tengunoibacter tsumagoiensis gen. nov., sp. nov., Dictyobacter kobayashii sp. nov., D. alpinus sp. nov., and D. joshuensis sp. nov. and description of Dictyobacteraceae fam. nov. within the order Ktedonobacterales isolated from Tengu-no-mugimeshi.</title>
        <authorList>
            <person name="Wang C.M."/>
            <person name="Zheng Y."/>
            <person name="Sakai Y."/>
            <person name="Toyoda A."/>
            <person name="Minakuchi Y."/>
            <person name="Abe K."/>
            <person name="Yokota A."/>
            <person name="Yabe S."/>
        </authorList>
    </citation>
    <scope>NUCLEOTIDE SEQUENCE [LARGE SCALE GENOMIC DNA]</scope>
    <source>
        <strain evidence="3">Uno16</strain>
    </source>
</reference>
<keyword evidence="3" id="KW-1185">Reference proteome</keyword>
<keyword evidence="1" id="KW-0812">Transmembrane</keyword>
<comment type="caution">
    <text evidence="2">The sequence shown here is derived from an EMBL/GenBank/DDBJ whole genome shotgun (WGS) entry which is preliminary data.</text>
</comment>
<proteinExistence type="predicted"/>
<accession>A0A402BFJ4</accession>
<dbReference type="AlphaFoldDB" id="A0A402BFJ4"/>
<sequence length="301" mass="32910">MRRSTYVLRLYPRPWRDRYEDEVLAMLEQGVPSWMDDLNLLGGAFNAHLHPCWGFADKSSYLRTLRGSLLTIFVAYASFIIAGLAYQKLTEYHAFMSVAQTDHAIGLLFLLVVIGSVLALSGIFVGGVPIVVAVIRHALKNKQPGLLFLLSTPILANGIFLCILLLLKNIHPIIPLETIISRTTFVGALLITVAVSTGVVCRAVSRCEIPEPLLRFALRCAMLATAAMALMFVATTVWGLGVWSKEPQLFTRNDGIFGTSTPLTWLGIVMAMAMATAIALLALTRGMSSRAVLNTTMQESV</sequence>
<evidence type="ECO:0000256" key="1">
    <source>
        <dbReference type="SAM" id="Phobius"/>
    </source>
</evidence>
<protein>
    <submittedName>
        <fullName evidence="2">Uncharacterized protein</fullName>
    </submittedName>
</protein>
<keyword evidence="1" id="KW-0472">Membrane</keyword>
<organism evidence="2 3">
    <name type="scientific">Dictyobacter alpinus</name>
    <dbReference type="NCBI Taxonomy" id="2014873"/>
    <lineage>
        <taxon>Bacteria</taxon>
        <taxon>Bacillati</taxon>
        <taxon>Chloroflexota</taxon>
        <taxon>Ktedonobacteria</taxon>
        <taxon>Ktedonobacterales</taxon>
        <taxon>Dictyobacteraceae</taxon>
        <taxon>Dictyobacter</taxon>
    </lineage>
</organism>
<feature type="transmembrane region" description="Helical" evidence="1">
    <location>
        <begin position="263"/>
        <end position="283"/>
    </location>
</feature>
<evidence type="ECO:0000313" key="2">
    <source>
        <dbReference type="EMBL" id="GCE30109.1"/>
    </source>
</evidence>
<dbReference type="EMBL" id="BIFT01000002">
    <property type="protein sequence ID" value="GCE30109.1"/>
    <property type="molecule type" value="Genomic_DNA"/>
</dbReference>
<name>A0A402BFJ4_9CHLR</name>
<feature type="transmembrane region" description="Helical" evidence="1">
    <location>
        <begin position="216"/>
        <end position="243"/>
    </location>
</feature>
<dbReference type="Proteomes" id="UP000287171">
    <property type="component" value="Unassembled WGS sequence"/>
</dbReference>
<feature type="transmembrane region" description="Helical" evidence="1">
    <location>
        <begin position="107"/>
        <end position="134"/>
    </location>
</feature>
<feature type="transmembrane region" description="Helical" evidence="1">
    <location>
        <begin position="179"/>
        <end position="204"/>
    </location>
</feature>
<gene>
    <name evidence="2" type="ORF">KDA_55930</name>
</gene>
<keyword evidence="1" id="KW-1133">Transmembrane helix</keyword>
<feature type="transmembrane region" description="Helical" evidence="1">
    <location>
        <begin position="68"/>
        <end position="87"/>
    </location>
</feature>
<dbReference type="RefSeq" id="WP_126630265.1">
    <property type="nucleotide sequence ID" value="NZ_BIFT01000002.1"/>
</dbReference>
<evidence type="ECO:0000313" key="3">
    <source>
        <dbReference type="Proteomes" id="UP000287171"/>
    </source>
</evidence>
<feature type="transmembrane region" description="Helical" evidence="1">
    <location>
        <begin position="146"/>
        <end position="167"/>
    </location>
</feature>